<dbReference type="OrthoDB" id="9768793at2"/>
<dbReference type="PANTHER" id="PTHR43364:SF6">
    <property type="entry name" value="OXIDOREDUCTASE-RELATED"/>
    <property type="match status" value="1"/>
</dbReference>
<name>A0A1I1E215_9ACTN</name>
<evidence type="ECO:0000259" key="1">
    <source>
        <dbReference type="Pfam" id="PF00248"/>
    </source>
</evidence>
<proteinExistence type="predicted"/>
<dbReference type="PANTHER" id="PTHR43364">
    <property type="entry name" value="NADH-SPECIFIC METHYLGLYOXAL REDUCTASE-RELATED"/>
    <property type="match status" value="1"/>
</dbReference>
<organism evidence="2 3">
    <name type="scientific">Streptomyces aidingensis</name>
    <dbReference type="NCBI Taxonomy" id="910347"/>
    <lineage>
        <taxon>Bacteria</taxon>
        <taxon>Bacillati</taxon>
        <taxon>Actinomycetota</taxon>
        <taxon>Actinomycetes</taxon>
        <taxon>Kitasatosporales</taxon>
        <taxon>Streptomycetaceae</taxon>
        <taxon>Streptomyces</taxon>
    </lineage>
</organism>
<keyword evidence="3" id="KW-1185">Reference proteome</keyword>
<protein>
    <submittedName>
        <fullName evidence="2">Predicted oxidoreductase</fullName>
    </submittedName>
</protein>
<accession>A0A1I1E215</accession>
<dbReference type="Pfam" id="PF00248">
    <property type="entry name" value="Aldo_ket_red"/>
    <property type="match status" value="1"/>
</dbReference>
<dbReference type="InterPro" id="IPR023210">
    <property type="entry name" value="NADP_OxRdtase_dom"/>
</dbReference>
<dbReference type="GO" id="GO:0016491">
    <property type="term" value="F:oxidoreductase activity"/>
    <property type="evidence" value="ECO:0007669"/>
    <property type="project" value="InterPro"/>
</dbReference>
<dbReference type="InterPro" id="IPR050523">
    <property type="entry name" value="AKR_Detox_Biosynth"/>
</dbReference>
<dbReference type="InterPro" id="IPR036812">
    <property type="entry name" value="NAD(P)_OxRdtase_dom_sf"/>
</dbReference>
<dbReference type="RefSeq" id="WP_093836552.1">
    <property type="nucleotide sequence ID" value="NZ_FOLM01000001.1"/>
</dbReference>
<dbReference type="PRINTS" id="PR00069">
    <property type="entry name" value="ALDKETRDTASE"/>
</dbReference>
<dbReference type="EMBL" id="FOLM01000001">
    <property type="protein sequence ID" value="SFB80716.1"/>
    <property type="molecule type" value="Genomic_DNA"/>
</dbReference>
<dbReference type="SUPFAM" id="SSF51430">
    <property type="entry name" value="NAD(P)-linked oxidoreductase"/>
    <property type="match status" value="1"/>
</dbReference>
<dbReference type="InterPro" id="IPR020471">
    <property type="entry name" value="AKR"/>
</dbReference>
<dbReference type="GO" id="GO:0005829">
    <property type="term" value="C:cytosol"/>
    <property type="evidence" value="ECO:0007669"/>
    <property type="project" value="TreeGrafter"/>
</dbReference>
<reference evidence="2 3" key="1">
    <citation type="submission" date="2016-10" db="EMBL/GenBank/DDBJ databases">
        <authorList>
            <person name="de Groot N.N."/>
        </authorList>
    </citation>
    <scope>NUCLEOTIDE SEQUENCE [LARGE SCALE GENOMIC DNA]</scope>
    <source>
        <strain evidence="2 3">CGMCC 4.5739</strain>
    </source>
</reference>
<evidence type="ECO:0000313" key="3">
    <source>
        <dbReference type="Proteomes" id="UP000199207"/>
    </source>
</evidence>
<dbReference type="Proteomes" id="UP000199207">
    <property type="component" value="Unassembled WGS sequence"/>
</dbReference>
<dbReference type="Gene3D" id="3.20.20.100">
    <property type="entry name" value="NADP-dependent oxidoreductase domain"/>
    <property type="match status" value="1"/>
</dbReference>
<sequence length="328" mass="35133">MQRRRIGGPDGIEVSALCLGALQLGTYTDEKTSFAVLDRFVEAGGSLIDTSNNYCFWEPGCTGDENENLIGRWLASRGARDRVRIATKAGARPLRPGGTLEDAEGLSAPAIRKAMEGSLRRLGTDHVDLYYTHIEDRSVPVEETTGALDELVRAGRTRLLGVSNHATWRIEQARAAARAAGGTPYTCVQQRYSYLQPRFDVPLPQAGHTHATGELLDYVAAEPDLTLLAYNTLLSGAYTRADKEIPAAYDHPGTPARLAALRAVAGELGATVNQVVLAWLTGRTPAVLPIVGVSSVAQLDEAIEAMDLTLGEEQRARLDTAGTVPGDG</sequence>
<gene>
    <name evidence="2" type="ORF">SAMN05421773_10166</name>
</gene>
<feature type="domain" description="NADP-dependent oxidoreductase" evidence="1">
    <location>
        <begin position="17"/>
        <end position="320"/>
    </location>
</feature>
<evidence type="ECO:0000313" key="2">
    <source>
        <dbReference type="EMBL" id="SFB80716.1"/>
    </source>
</evidence>
<dbReference type="AlphaFoldDB" id="A0A1I1E215"/>
<dbReference type="STRING" id="910347.SAMN05421773_10166"/>